<keyword evidence="2" id="KW-1185">Reference proteome</keyword>
<sequence>MNTACPRCGFESDSILLSDIKAPPEAIIALSKTNDPPSPAAAQLCRTNISNVDTQILKLDEAIAQHHEALRLLQQERLRLLTLSQPYRQVVHPARRLPLEVLGEIFLACMDKPRIIREHITYREPCDYDSLDGRKPWWCLAQVSRHWRTVAMSRPRIWSYVAVDFPDLKSFDPEQFTARLIVQLQRSRSEPLTVAMRSAHKGSRDSHLPVITALCAHSSRWESLRVDFGYNALPMLRSMSRLVQGNVPALSRLHIDLSKSTLSASSSALDAFSVAPQLVHVTLLGPITPATDDLLRLPWSQITRYRCDTLKTHLDTSHNSEILARMHSLTALQCHLYFAGEPNGPANIHMPSLELLSLYPFKETASNLSPLLDRLSVPALLDLRIVACPDIDSLPRFIQRSGTTLRSLSLYVNGLDIATINQVFEHIPKLHSLSLRGASYEVIRSLSENDSESRTPQLLPKLHAIRLCGPWTSDRVQEALLVEMVETRVPALDSTPSSASHLRVIDLDPEIDFGEDTIEALNGYRSRGLQVHRSPVNQFFQIDP</sequence>
<dbReference type="SUPFAM" id="SSF52047">
    <property type="entry name" value="RNI-like"/>
    <property type="match status" value="1"/>
</dbReference>
<name>A0ABR3F0C7_9AGAR</name>
<dbReference type="EMBL" id="JBAHYK010001290">
    <property type="protein sequence ID" value="KAL0568637.1"/>
    <property type="molecule type" value="Genomic_DNA"/>
</dbReference>
<dbReference type="Proteomes" id="UP001465976">
    <property type="component" value="Unassembled WGS sequence"/>
</dbReference>
<dbReference type="Gene3D" id="3.80.10.10">
    <property type="entry name" value="Ribonuclease Inhibitor"/>
    <property type="match status" value="1"/>
</dbReference>
<organism evidence="1 2">
    <name type="scientific">Marasmius crinis-equi</name>
    <dbReference type="NCBI Taxonomy" id="585013"/>
    <lineage>
        <taxon>Eukaryota</taxon>
        <taxon>Fungi</taxon>
        <taxon>Dikarya</taxon>
        <taxon>Basidiomycota</taxon>
        <taxon>Agaricomycotina</taxon>
        <taxon>Agaricomycetes</taxon>
        <taxon>Agaricomycetidae</taxon>
        <taxon>Agaricales</taxon>
        <taxon>Marasmiineae</taxon>
        <taxon>Marasmiaceae</taxon>
        <taxon>Marasmius</taxon>
    </lineage>
</organism>
<reference evidence="1 2" key="1">
    <citation type="submission" date="2024-02" db="EMBL/GenBank/DDBJ databases">
        <title>A draft genome for the cacao thread blight pathogen Marasmius crinis-equi.</title>
        <authorList>
            <person name="Cohen S.P."/>
            <person name="Baruah I.K."/>
            <person name="Amoako-Attah I."/>
            <person name="Bukari Y."/>
            <person name="Meinhardt L.W."/>
            <person name="Bailey B.A."/>
        </authorList>
    </citation>
    <scope>NUCLEOTIDE SEQUENCE [LARGE SCALE GENOMIC DNA]</scope>
    <source>
        <strain evidence="1 2">GH-76</strain>
    </source>
</reference>
<evidence type="ECO:0000313" key="1">
    <source>
        <dbReference type="EMBL" id="KAL0568637.1"/>
    </source>
</evidence>
<gene>
    <name evidence="1" type="ORF">V5O48_013345</name>
</gene>
<evidence type="ECO:0008006" key="3">
    <source>
        <dbReference type="Google" id="ProtNLM"/>
    </source>
</evidence>
<comment type="caution">
    <text evidence="1">The sequence shown here is derived from an EMBL/GenBank/DDBJ whole genome shotgun (WGS) entry which is preliminary data.</text>
</comment>
<proteinExistence type="predicted"/>
<accession>A0ABR3F0C7</accession>
<dbReference type="InterPro" id="IPR032675">
    <property type="entry name" value="LRR_dom_sf"/>
</dbReference>
<protein>
    <recommendedName>
        <fullName evidence="3">F-box domain-containing protein</fullName>
    </recommendedName>
</protein>
<evidence type="ECO:0000313" key="2">
    <source>
        <dbReference type="Proteomes" id="UP001465976"/>
    </source>
</evidence>